<gene>
    <name evidence="1" type="ORF">GCM10025780_18830</name>
</gene>
<dbReference type="RefSeq" id="WP_345375590.1">
    <property type="nucleotide sequence ID" value="NZ_BAABLM010000003.1"/>
</dbReference>
<keyword evidence="2" id="KW-1185">Reference proteome</keyword>
<protein>
    <submittedName>
        <fullName evidence="1">DUF1684 domain-containing protein</fullName>
    </submittedName>
</protein>
<name>A0ABP8VX96_9MICO</name>
<dbReference type="Proteomes" id="UP001501295">
    <property type="component" value="Unassembled WGS sequence"/>
</dbReference>
<dbReference type="Pfam" id="PF07920">
    <property type="entry name" value="DUF1684"/>
    <property type="match status" value="1"/>
</dbReference>
<reference evidence="2" key="1">
    <citation type="journal article" date="2019" name="Int. J. Syst. Evol. Microbiol.">
        <title>The Global Catalogue of Microorganisms (GCM) 10K type strain sequencing project: providing services to taxonomists for standard genome sequencing and annotation.</title>
        <authorList>
            <consortium name="The Broad Institute Genomics Platform"/>
            <consortium name="The Broad Institute Genome Sequencing Center for Infectious Disease"/>
            <person name="Wu L."/>
            <person name="Ma J."/>
        </authorList>
    </citation>
    <scope>NUCLEOTIDE SEQUENCE [LARGE SCALE GENOMIC DNA]</scope>
    <source>
        <strain evidence="2">JCM 18956</strain>
    </source>
</reference>
<comment type="caution">
    <text evidence="1">The sequence shown here is derived from an EMBL/GenBank/DDBJ whole genome shotgun (WGS) entry which is preliminary data.</text>
</comment>
<organism evidence="1 2">
    <name type="scientific">Frondihabitans cladoniiphilus</name>
    <dbReference type="NCBI Taxonomy" id="715785"/>
    <lineage>
        <taxon>Bacteria</taxon>
        <taxon>Bacillati</taxon>
        <taxon>Actinomycetota</taxon>
        <taxon>Actinomycetes</taxon>
        <taxon>Micrococcales</taxon>
        <taxon>Microbacteriaceae</taxon>
        <taxon>Frondihabitans</taxon>
    </lineage>
</organism>
<dbReference type="PANTHER" id="PTHR41913:SF1">
    <property type="entry name" value="DUF1684 DOMAIN-CONTAINING PROTEIN"/>
    <property type="match status" value="1"/>
</dbReference>
<dbReference type="InterPro" id="IPR012467">
    <property type="entry name" value="DUF1684"/>
</dbReference>
<evidence type="ECO:0000313" key="1">
    <source>
        <dbReference type="EMBL" id="GAA4674575.1"/>
    </source>
</evidence>
<dbReference type="PANTHER" id="PTHR41913">
    <property type="entry name" value="DUF1684 DOMAIN-CONTAINING PROTEIN"/>
    <property type="match status" value="1"/>
</dbReference>
<sequence length="215" mass="23363">MTDTPSIPPAARSALDVASWRRTIHDTYRAVREASDVVAAHDLWRRRRDDLFAHHPSTPLLPEDRPGFTGLPTTPYDPAWRFELEVEEAEAYRMTVPTGTDGDVPFDRIGLVDVPGVGKLDVWRLASYGGGLFVPVKDALAGRPGGTYGGGRYLLDTVKGADLGQGDKPGSLLLDFNFAYNPSCAYDPAWACPLAQPGNTVAVEIPVGERYSGQH</sequence>
<evidence type="ECO:0000313" key="2">
    <source>
        <dbReference type="Proteomes" id="UP001501295"/>
    </source>
</evidence>
<accession>A0ABP8VX96</accession>
<proteinExistence type="predicted"/>
<dbReference type="EMBL" id="BAABLM010000003">
    <property type="protein sequence ID" value="GAA4674575.1"/>
    <property type="molecule type" value="Genomic_DNA"/>
</dbReference>